<proteinExistence type="inferred from homology"/>
<dbReference type="EMBL" id="CP015519">
    <property type="protein sequence ID" value="APG27996.1"/>
    <property type="molecule type" value="Genomic_DNA"/>
</dbReference>
<sequence>MSASNKNDSGLLDRYAEVTGREVIHHLQQLAAPLKGAKVVHVNSTREGGGVAEILQKLIPLKRALGIDASWEVINGSPDFYECTKGFHNGLQGMGSPIPKKLLAEYEKINAANAENLRGTLEEADFVVIHDPQPAPLLSHCPARRGRWLWRCHIDASHPYRPVWKYLRQWVIPYDASIFSIPQFAQPLPHPQYIVAPSIDPLSEKNRDLPLAELQTVRERFNLDPALPLMLQVSRYDRFKDPLGVVQACQLAGKLTPLQLVLAGGGASDDPEGEAVLEEVRQAAADDPRIQVLLLPADAHHTINALQRTADIVLQKSIREGFGLTVAEAMWKGKPVIGGDTGGIRLQVFNHYTGFLVRTPEGAALRIRYLLHRRELLKEMGQRAQRFVGENFLITRHLREYLTMLLGLQNGTQGRMELGL</sequence>
<dbReference type="InterPro" id="IPR001296">
    <property type="entry name" value="Glyco_trans_1"/>
</dbReference>
<dbReference type="AlphaFoldDB" id="A0A1L3GPX3"/>
<accession>A0A1L3GPX3</accession>
<dbReference type="Proteomes" id="UP000182517">
    <property type="component" value="Chromosome"/>
</dbReference>
<dbReference type="KEGG" id="pef:A7E78_09185"/>
<evidence type="ECO:0000256" key="5">
    <source>
        <dbReference type="ARBA" id="ARBA00022679"/>
    </source>
</evidence>
<reference evidence="9 10" key="1">
    <citation type="journal article" date="2017" name="Genome Announc.">
        <title>Complete Genome Sequences of Two Acetylene-Fermenting Pelobacter acetylenicus Strains.</title>
        <authorList>
            <person name="Sutton J.M."/>
            <person name="Baesman S.M."/>
            <person name="Fierst J.L."/>
            <person name="Poret-Peterson A.T."/>
            <person name="Oremland R.S."/>
            <person name="Dunlap D.S."/>
            <person name="Akob D.M."/>
        </authorList>
    </citation>
    <scope>NUCLEOTIDE SEQUENCE [LARGE SCALE GENOMIC DNA]</scope>
    <source>
        <strain evidence="9 10">SFB93</strain>
    </source>
</reference>
<evidence type="ECO:0000256" key="2">
    <source>
        <dbReference type="ARBA" id="ARBA00011738"/>
    </source>
</evidence>
<keyword evidence="4" id="KW-0328">Glycosyltransferase</keyword>
<protein>
    <submittedName>
        <fullName evidence="9">Glycosyl transferase family 1</fullName>
    </submittedName>
</protein>
<dbReference type="SUPFAM" id="SSF53756">
    <property type="entry name" value="UDP-Glycosyltransferase/glycogen phosphorylase"/>
    <property type="match status" value="1"/>
</dbReference>
<dbReference type="PANTHER" id="PTHR47779:SF1">
    <property type="entry name" value="SYNTHASE (CCG-9), PUTATIVE (AFU_ORTHOLOGUE AFUA_3G12100)-RELATED"/>
    <property type="match status" value="1"/>
</dbReference>
<dbReference type="GO" id="GO:0006006">
    <property type="term" value="P:glucose metabolic process"/>
    <property type="evidence" value="ECO:0007669"/>
    <property type="project" value="UniProtKB-KW"/>
</dbReference>
<dbReference type="Gene3D" id="3.40.50.2000">
    <property type="entry name" value="Glycogen Phosphorylase B"/>
    <property type="match status" value="2"/>
</dbReference>
<evidence type="ECO:0000256" key="1">
    <source>
        <dbReference type="ARBA" id="ARBA00009481"/>
    </source>
</evidence>
<dbReference type="OrthoDB" id="9790710at2"/>
<name>A0A1L3GPX3_9BACT</name>
<comment type="subunit">
    <text evidence="2">Homodimer.</text>
</comment>
<dbReference type="RefSeq" id="WP_072283957.1">
    <property type="nucleotide sequence ID" value="NZ_CP015519.1"/>
</dbReference>
<dbReference type="InterPro" id="IPR052078">
    <property type="entry name" value="Trehalose_Metab_GTase"/>
</dbReference>
<keyword evidence="3" id="KW-0313">Glucose metabolism</keyword>
<dbReference type="InterPro" id="IPR049438">
    <property type="entry name" value="TreT_GT1"/>
</dbReference>
<evidence type="ECO:0000313" key="10">
    <source>
        <dbReference type="Proteomes" id="UP000182517"/>
    </source>
</evidence>
<dbReference type="STRING" id="1842532.A7E78_09185"/>
<feature type="domain" description="Trehalose synthase N-terminal" evidence="8">
    <location>
        <begin position="41"/>
        <end position="186"/>
    </location>
</feature>
<comment type="similarity">
    <text evidence="1">Belongs to the glycosyltransferase group 1 family. Glycosyltransferase 4 subfamily.</text>
</comment>
<organism evidence="9 10">
    <name type="scientific">Syntrophotalea acetylenivorans</name>
    <dbReference type="NCBI Taxonomy" id="1842532"/>
    <lineage>
        <taxon>Bacteria</taxon>
        <taxon>Pseudomonadati</taxon>
        <taxon>Thermodesulfobacteriota</taxon>
        <taxon>Desulfuromonadia</taxon>
        <taxon>Desulfuromonadales</taxon>
        <taxon>Syntrophotaleaceae</taxon>
        <taxon>Syntrophotalea</taxon>
    </lineage>
</organism>
<evidence type="ECO:0000256" key="3">
    <source>
        <dbReference type="ARBA" id="ARBA00022526"/>
    </source>
</evidence>
<dbReference type="PANTHER" id="PTHR47779">
    <property type="entry name" value="SYNTHASE (CCG-9), PUTATIVE (AFU_ORTHOLOGUE AFUA_3G12100)-RELATED"/>
    <property type="match status" value="1"/>
</dbReference>
<keyword evidence="5 9" id="KW-0808">Transferase</keyword>
<keyword evidence="6" id="KW-0119">Carbohydrate metabolism</keyword>
<gene>
    <name evidence="9" type="ORF">A7E78_09185</name>
</gene>
<feature type="domain" description="Glycosyl transferase family 1" evidence="7">
    <location>
        <begin position="218"/>
        <end position="386"/>
    </location>
</feature>
<evidence type="ECO:0000259" key="7">
    <source>
        <dbReference type="Pfam" id="PF00534"/>
    </source>
</evidence>
<dbReference type="Pfam" id="PF00534">
    <property type="entry name" value="Glycos_transf_1"/>
    <property type="match status" value="1"/>
</dbReference>
<evidence type="ECO:0000313" key="9">
    <source>
        <dbReference type="EMBL" id="APG27996.1"/>
    </source>
</evidence>
<evidence type="ECO:0000256" key="4">
    <source>
        <dbReference type="ARBA" id="ARBA00022676"/>
    </source>
</evidence>
<evidence type="ECO:0000259" key="8">
    <source>
        <dbReference type="Pfam" id="PF21269"/>
    </source>
</evidence>
<dbReference type="Pfam" id="PF21269">
    <property type="entry name" value="TreT_GT1"/>
    <property type="match status" value="1"/>
</dbReference>
<dbReference type="GO" id="GO:0016757">
    <property type="term" value="F:glycosyltransferase activity"/>
    <property type="evidence" value="ECO:0007669"/>
    <property type="project" value="UniProtKB-KW"/>
</dbReference>
<evidence type="ECO:0000256" key="6">
    <source>
        <dbReference type="ARBA" id="ARBA00023277"/>
    </source>
</evidence>
<keyword evidence="10" id="KW-1185">Reference proteome</keyword>